<dbReference type="Pfam" id="PF00672">
    <property type="entry name" value="HAMP"/>
    <property type="match status" value="1"/>
</dbReference>
<evidence type="ECO:0000313" key="6">
    <source>
        <dbReference type="Proteomes" id="UP000194457"/>
    </source>
</evidence>
<dbReference type="SMART" id="SM00304">
    <property type="entry name" value="HAMP"/>
    <property type="match status" value="1"/>
</dbReference>
<dbReference type="KEGG" id="kma:B9H00_14360"/>
<dbReference type="InterPro" id="IPR003660">
    <property type="entry name" value="HAMP_dom"/>
</dbReference>
<proteinExistence type="inferred from homology"/>
<dbReference type="Pfam" id="PF00015">
    <property type="entry name" value="MCPsignal"/>
    <property type="match status" value="1"/>
</dbReference>
<evidence type="ECO:0000256" key="3">
    <source>
        <dbReference type="ARBA" id="ARBA00023224"/>
    </source>
</evidence>
<gene>
    <name evidence="5" type="ORF">B9H00_14360</name>
</gene>
<dbReference type="GO" id="GO:0006935">
    <property type="term" value="P:chemotaxis"/>
    <property type="evidence" value="ECO:0007669"/>
    <property type="project" value="InterPro"/>
</dbReference>
<dbReference type="PROSITE" id="PS50111">
    <property type="entry name" value="CHEMOTAXIS_TRANSDUC_2"/>
    <property type="match status" value="1"/>
</dbReference>
<dbReference type="AlphaFoldDB" id="A0A240USL4"/>
<organism evidence="5 6">
    <name type="scientific">Kushneria marisflavi</name>
    <dbReference type="NCBI Taxonomy" id="157779"/>
    <lineage>
        <taxon>Bacteria</taxon>
        <taxon>Pseudomonadati</taxon>
        <taxon>Pseudomonadota</taxon>
        <taxon>Gammaproteobacteria</taxon>
        <taxon>Oceanospirillales</taxon>
        <taxon>Halomonadaceae</taxon>
        <taxon>Kushneria</taxon>
    </lineage>
</organism>
<dbReference type="CDD" id="cd06225">
    <property type="entry name" value="HAMP"/>
    <property type="match status" value="1"/>
</dbReference>
<dbReference type="InterPro" id="IPR004090">
    <property type="entry name" value="Chemotax_Me-accpt_rcpt"/>
</dbReference>
<keyword evidence="6" id="KW-1185">Reference proteome</keyword>
<dbReference type="Proteomes" id="UP000194457">
    <property type="component" value="Chromosome"/>
</dbReference>
<dbReference type="Gene3D" id="3.30.450.20">
    <property type="entry name" value="PAS domain"/>
    <property type="match status" value="1"/>
</dbReference>
<evidence type="ECO:0000256" key="2">
    <source>
        <dbReference type="ARBA" id="ARBA00022481"/>
    </source>
</evidence>
<dbReference type="Gene3D" id="1.10.287.950">
    <property type="entry name" value="Methyl-accepting chemotaxis protein"/>
    <property type="match status" value="1"/>
</dbReference>
<dbReference type="EMBL" id="CP021358">
    <property type="protein sequence ID" value="ART64095.1"/>
    <property type="molecule type" value="Genomic_DNA"/>
</dbReference>
<dbReference type="PANTHER" id="PTHR43531">
    <property type="entry name" value="PROTEIN ICFG"/>
    <property type="match status" value="1"/>
</dbReference>
<dbReference type="OrthoDB" id="2489132at2"/>
<dbReference type="CDD" id="cd18774">
    <property type="entry name" value="PDC2_HK_sensor"/>
    <property type="match status" value="1"/>
</dbReference>
<dbReference type="GO" id="GO:0007165">
    <property type="term" value="P:signal transduction"/>
    <property type="evidence" value="ECO:0007669"/>
    <property type="project" value="UniProtKB-KW"/>
</dbReference>
<dbReference type="PANTHER" id="PTHR43531:SF14">
    <property type="entry name" value="METHYL-ACCEPTING CHEMOTAXIS PROTEIN I-RELATED"/>
    <property type="match status" value="1"/>
</dbReference>
<dbReference type="PRINTS" id="PR00260">
    <property type="entry name" value="CHEMTRNSDUCR"/>
</dbReference>
<dbReference type="SMART" id="SM00283">
    <property type="entry name" value="MA"/>
    <property type="match status" value="1"/>
</dbReference>
<evidence type="ECO:0000256" key="4">
    <source>
        <dbReference type="ARBA" id="ARBA00029447"/>
    </source>
</evidence>
<comment type="similarity">
    <text evidence="4">Belongs to the methyl-accepting chemotaxis (MCP) protein family.</text>
</comment>
<dbReference type="InterPro" id="IPR051310">
    <property type="entry name" value="MCP_chemotaxis"/>
</dbReference>
<dbReference type="PROSITE" id="PS50885">
    <property type="entry name" value="HAMP"/>
    <property type="match status" value="1"/>
</dbReference>
<sequence>MVVHWQMPGDTLKPLKFYPFRPTLSFGRVCQVLATENDTSHYRIFIMGNYLRRMGLGSRLALIIGLVAIIAFVALSWGLSASSARALREQATKSMEQQTQQFTDSVALFDQSLQQQSARFLKLFQTDNLAPPFVLDADQTMEINARQTPLLMDQRGVLNMDTQRVDDFTQRTGTPITIFARTGDDFVRVNTSLKNDQGARAIGTLLDRSGASYRALMEDRVYSGIATLFGTPYITRYEPIHDAQGRVIGASFIGVNITEDLKNFESRVRSLMIGDSGYFMIVDDDTGKVLAGGENEGSSLRDVSDVEGNPAFAPIFNGQKGLFEYQLPDTEHAGRTSYFMQYPDWHWIVTATAINDDIDDRIAAARNRFLLIALGLALAAALGVYIMMRRSLSNPLARVQGMAGHLASGDLRQHLDSRRQDEIGSLIGAMNGIGDGLRDIVSRVRQSVESIGHASGEIASGNMDLSRRTESQAASLEQTAASIEELTATVRQNTERAHQGDIMAGEVVASAREGQQRLERAVTTLRDLDATASKMSDIIATIDAIAFQTNLLALNASVEAARAGVHGRGFTVVADEVRRLAVRCSEASADIGQLIRHTIEEVTTGNAHIQQSGEQIAEITARMESLSVIVNEISRASEEQLSGIEQVSSALASLDETTQHNAALVEQSAAASGHLDEQARKLSEVVRVFHLPA</sequence>
<keyword evidence="2" id="KW-0488">Methylation</keyword>
<dbReference type="SUPFAM" id="SSF103190">
    <property type="entry name" value="Sensory domain-like"/>
    <property type="match status" value="1"/>
</dbReference>
<comment type="subcellular location">
    <subcellularLocation>
        <location evidence="1">Membrane</location>
    </subcellularLocation>
</comment>
<dbReference type="InterPro" id="IPR033462">
    <property type="entry name" value="Cache_3-Cache_2"/>
</dbReference>
<dbReference type="Pfam" id="PF17201">
    <property type="entry name" value="Cache_3-Cache_2"/>
    <property type="match status" value="1"/>
</dbReference>
<dbReference type="CDD" id="cd11386">
    <property type="entry name" value="MCP_signal"/>
    <property type="match status" value="1"/>
</dbReference>
<evidence type="ECO:0000256" key="1">
    <source>
        <dbReference type="ARBA" id="ARBA00004370"/>
    </source>
</evidence>
<reference evidence="5 6" key="1">
    <citation type="submission" date="2017-05" db="EMBL/GenBank/DDBJ databases">
        <authorList>
            <person name="Song R."/>
            <person name="Chenine A.L."/>
            <person name="Ruprecht R.M."/>
        </authorList>
    </citation>
    <scope>NUCLEOTIDE SEQUENCE [LARGE SCALE GENOMIC DNA]</scope>
    <source>
        <strain evidence="5">SW32</strain>
    </source>
</reference>
<evidence type="ECO:0000313" key="5">
    <source>
        <dbReference type="EMBL" id="ART64095.1"/>
    </source>
</evidence>
<name>A0A240USL4_9GAMM</name>
<dbReference type="InterPro" id="IPR029151">
    <property type="entry name" value="Sensor-like_sf"/>
</dbReference>
<dbReference type="FunFam" id="1.10.287.950:FF:000001">
    <property type="entry name" value="Methyl-accepting chemotaxis sensory transducer"/>
    <property type="match status" value="1"/>
</dbReference>
<dbReference type="SUPFAM" id="SSF58104">
    <property type="entry name" value="Methyl-accepting chemotaxis protein (MCP) signaling domain"/>
    <property type="match status" value="1"/>
</dbReference>
<accession>A0A240USL4</accession>
<dbReference type="GO" id="GO:0005886">
    <property type="term" value="C:plasma membrane"/>
    <property type="evidence" value="ECO:0007669"/>
    <property type="project" value="TreeGrafter"/>
</dbReference>
<dbReference type="GO" id="GO:0004888">
    <property type="term" value="F:transmembrane signaling receptor activity"/>
    <property type="evidence" value="ECO:0007669"/>
    <property type="project" value="InterPro"/>
</dbReference>
<dbReference type="InterPro" id="IPR004089">
    <property type="entry name" value="MCPsignal_dom"/>
</dbReference>
<protein>
    <submittedName>
        <fullName evidence="5">Uncharacterized protein</fullName>
    </submittedName>
</protein>
<keyword evidence="3" id="KW-0807">Transducer</keyword>